<feature type="compositionally biased region" description="Basic residues" evidence="8">
    <location>
        <begin position="762"/>
        <end position="775"/>
    </location>
</feature>
<feature type="compositionally biased region" description="Basic residues" evidence="8">
    <location>
        <begin position="630"/>
        <end position="642"/>
    </location>
</feature>
<dbReference type="EC" id="2.7.7.48" evidence="1"/>
<reference evidence="10 11" key="1">
    <citation type="submission" date="2017-06" db="EMBL/GenBank/DDBJ databases">
        <title>Grotenhout virus, a novel Nairovirus found in Ixodes ricinus in Belgium.</title>
        <authorList>
            <person name="Vanmechelen B."/>
            <person name="Laenen L."/>
            <person name="De Coster S."/>
            <person name="Vergote V."/>
            <person name="Maes P."/>
        </authorList>
    </citation>
    <scope>NUCLEOTIDE SEQUENCE [LARGE SCALE GENOMIC DNA]</scope>
    <source>
        <strain evidence="10">Gierle-1</strain>
    </source>
</reference>
<evidence type="ECO:0000256" key="2">
    <source>
        <dbReference type="ARBA" id="ARBA00018602"/>
    </source>
</evidence>
<feature type="compositionally biased region" description="Basic and acidic residues" evidence="8">
    <location>
        <begin position="900"/>
        <end position="917"/>
    </location>
</feature>
<dbReference type="GO" id="GO:0003968">
    <property type="term" value="F:RNA-directed RNA polymerase activity"/>
    <property type="evidence" value="ECO:0007669"/>
    <property type="project" value="UniProtKB-EC"/>
</dbReference>
<dbReference type="PROSITE" id="PS50525">
    <property type="entry name" value="RDRP_SSRNA_NEG_SEG"/>
    <property type="match status" value="1"/>
</dbReference>
<feature type="region of interest" description="Disordered" evidence="8">
    <location>
        <begin position="607"/>
        <end position="944"/>
    </location>
</feature>
<name>A0A1V0EFI9_9VIRU</name>
<evidence type="ECO:0000313" key="11">
    <source>
        <dbReference type="Proteomes" id="UP000676941"/>
    </source>
</evidence>
<protein>
    <recommendedName>
        <fullName evidence="2">RNA-directed RNA polymerase L</fullName>
        <ecNumber evidence="1">2.7.7.48</ecNumber>
    </recommendedName>
    <alternativeName>
        <fullName evidence="4">Large structural protein</fullName>
    </alternativeName>
    <alternativeName>
        <fullName evidence="6">Replicase</fullName>
    </alternativeName>
    <alternativeName>
        <fullName evidence="5">Transcriptase</fullName>
    </alternativeName>
</protein>
<organism evidence="10 11">
    <name type="scientific">Grotenhout virus</name>
    <dbReference type="NCBI Taxonomy" id="1971396"/>
    <lineage>
        <taxon>Viruses</taxon>
        <taxon>Riboviria</taxon>
        <taxon>Orthornavirae</taxon>
        <taxon>Negarnaviricota</taxon>
        <taxon>Polyploviricotina</taxon>
        <taxon>Bunyaviricetes</taxon>
        <taxon>Hareavirales</taxon>
        <taxon>Nairoviridae</taxon>
        <taxon>Norwavirus</taxon>
        <taxon>Norwavirus grotenhoutense</taxon>
    </lineage>
</organism>
<keyword evidence="11" id="KW-1185">Reference proteome</keyword>
<dbReference type="InterPro" id="IPR007322">
    <property type="entry name" value="RNA_pol_bunyavir"/>
</dbReference>
<feature type="compositionally biased region" description="Polar residues" evidence="8">
    <location>
        <begin position="657"/>
        <end position="667"/>
    </location>
</feature>
<dbReference type="GO" id="GO:0006351">
    <property type="term" value="P:DNA-templated transcription"/>
    <property type="evidence" value="ECO:0007669"/>
    <property type="project" value="InterPro"/>
</dbReference>
<evidence type="ECO:0000256" key="8">
    <source>
        <dbReference type="SAM" id="MobiDB-lite"/>
    </source>
</evidence>
<feature type="compositionally biased region" description="Polar residues" evidence="8">
    <location>
        <begin position="796"/>
        <end position="827"/>
    </location>
</feature>
<keyword evidence="7" id="KW-0175">Coiled coil</keyword>
<feature type="compositionally biased region" description="Acidic residues" evidence="8">
    <location>
        <begin position="1491"/>
        <end position="1506"/>
    </location>
</feature>
<feature type="region of interest" description="Disordered" evidence="8">
    <location>
        <begin position="1471"/>
        <end position="1530"/>
    </location>
</feature>
<feature type="compositionally biased region" description="Basic and acidic residues" evidence="8">
    <location>
        <begin position="238"/>
        <end position="250"/>
    </location>
</feature>
<feature type="coiled-coil region" evidence="7">
    <location>
        <begin position="464"/>
        <end position="501"/>
    </location>
</feature>
<evidence type="ECO:0000313" key="10">
    <source>
        <dbReference type="EMBL" id="ARB16032.1"/>
    </source>
</evidence>
<dbReference type="GeneID" id="80550180"/>
<evidence type="ECO:0000256" key="3">
    <source>
        <dbReference type="ARBA" id="ARBA00022679"/>
    </source>
</evidence>
<proteinExistence type="predicted"/>
<feature type="compositionally biased region" description="Low complexity" evidence="8">
    <location>
        <begin position="741"/>
        <end position="754"/>
    </location>
</feature>
<evidence type="ECO:0000256" key="4">
    <source>
        <dbReference type="ARBA" id="ARBA00030285"/>
    </source>
</evidence>
<feature type="compositionally biased region" description="Polar residues" evidence="8">
    <location>
        <begin position="679"/>
        <end position="707"/>
    </location>
</feature>
<feature type="compositionally biased region" description="Polar residues" evidence="8">
    <location>
        <begin position="533"/>
        <end position="561"/>
    </location>
</feature>
<dbReference type="InterPro" id="IPR007099">
    <property type="entry name" value="RNA-dir_pol_NSvirus"/>
</dbReference>
<keyword evidence="3" id="KW-0808">Transferase</keyword>
<feature type="region of interest" description="Disordered" evidence="8">
    <location>
        <begin position="532"/>
        <end position="595"/>
    </location>
</feature>
<sequence>MATIQPRDVLVSLQKEVRGGCMLTEQTATIAWTRYNLDPPGPVGLSAQQTLGLLMLGNSATDLESLEIYTKNLVSLWWSSLQITCEGDVSLPKKGPEIYLSTSPWALKNLDRMTLALLSLQLGANLEFYKVTENDMCSLLLIKQRHGNTTIRFLVRTDYQGDEMYQVLEPAQGATVSFPRALAVEDLRSSAPTLSRELEDESDSGHEVTDQWLSRNVSTHDSHTTTSKVQPGGRKKTTGTEESQRLDKAQSKKGRKVSAADMGFHSLSHSVAGQGGPSGMVTKGSATREHLQRIEALAKVAERNEDDFPKLADSSGSEYLTPGSSSSLSYCSVASHGALVSSSDTTDHGVSTAGGSEEVRRSGPSTAIWFRAVEDNSLVNYLLPSWLRRNQPKETIKTKSALPGRSEWLRSGISKAKDARKSRALDFEEDRDQRTIPLRTMETAMLFDAEEDEGSIPESVRISRKKLKAEIIRWKIQVEQSLEKERKKQEKKKELKQESKNPEFYKDFIPVTGCPLLPSGVPLEAEIKAGPATTGSQLATNTDKQRETASISGAERTSQTTEQDETVQESSTTDGTTDVSPVKSSGRRRRAQRPFILMGACKGGLKRGKLYQGDMRPMTSFGHNSDVARSRQRRTRVPHRRLTAQQGPMAHHEEVQANRSGRGTTEQRQPEEQAEGTPADTSSVTTQTVHNQPTGSPTPHTEGHQSTKPPPPNEKAPQDARGTNRTTTHTPEEGTQPGPEQHSTAAASHQAAGADSDEERRRTRGTKGKGKKSSKKQQGPEHTETPPRPNPGATLIPTSQQDPPTNTQAEPSQTTRAAAQQPRGTATPQPPSGGVFPGLEDATPVDTVRQSVAVTTHMKTDGKTNTGEQQAGSSKKAKKEKKEKQQHGTGTPGITGATQHRSEPAQRQEDGGHEAHHTVSHTTPETTGVRSNQGTSNMQIPPEDPEELRRRLLRLQGDQSLVEGDLPLSRMVQQPYIPPSPFFVPESMLCNAEQQQQVTLLVRFLEKAFASTLWVKDTRISHLGAEQTFCIVDAADISIYSQRLDDFFFHLIGSEDESSLEALSTHGLIIISRLALQVDNSLLGPMLFLGLVDQEFWCYMPKPTITTCLLVLALICVGRIMELNGCRLGSKIKELAVREMSERQEVIYTILGNKDIMEMRLPIDRAFKELFLLTHSQRIATLNSMMRQLSGIGLTRLDMMNPSATELKLCYSIVETLLHDEMINENRTHYTQSISMDLMKLGAVVDKCLEAFNALYPNGDTRVPVKDSQETRSIRISAMTAIKEYFEDWSAGHSYVLVNPAMLEANIKCLAQHASRIASYRENEMSESDYTVHKRLMTKLFKILEGVELMPMVEVCKQVSSHFSNMIAHLPGVVRQEVRQLYNSLIYCNSYTDAWQFATRIKGVAYEGFFSQRFGLDYCPELDKPTLGEIIRVSYPLLYERFLSLSAKCPEVRTIVPDFYLHRRSVMGPEDPSALREAIDSASEPDTPAGSDDEEATVEPSVEDPMELTSGQSKYKIAPDEPRGSRKQFSQVTADTDIIRSKCIRAMSTRGQLGRIVKDTVVVAEQSADDENPIVCRVSPASSQEQELLIFEVGFVTNPEQKIEIDMSKWGKAIRILDKLKIGTTLIIATDVSSRSTDKWWISPSSAGLLKKSVGTLFFHLVKHTPHEIKDRIVSGLSTLKHSVDRKAGSTVKTPVTVADVKEYFVEGKSKIANRPTGTKLPSEVMKSIEDSLVNGCAISEEGADKVIQMLRSSSKDIINQYTKTINAEELLDNDQTKLKVLGSWILQEYKNRTCPQCFNMVDKSRLGKDGFVEELVYILNKSKELKDCCAQHIHSLPCQGPLPLFMVRCPPLVSLASSKLAHIEEVDRTELDVFMGCTFPARTPAQKKTRKVLEQLCRAVVDVNGISAIKNSKGQIFLNTDLNTKISEKICVPRKIIKPLSTRGLQEKVKKVLAAIKEQFNSGELKNYSDFHKDTVSRLVDKLDDQTNSSCILKHEWVMRILDSLRLTSSPSELLLSINKTIEDRKANAPLNDSFRIPDKCEITRYFQNFKERLLSSVAYVEPYSLDCVLFKEVFDETVRRLASTPYVVNLNMVTNITKILLKLGWFQNLVLHSKICMLYLTACSEFSSSGIKVLKVPHTALNLVVKLSADKKTNSSCTLFDLDFNEVVPPFFMNRCVATIGQAMPYVLLVLLIQSVQNYKCLDALSSPNTLNYDKIRDGIDLLLDNCHDAIIECYEGDYTSALKVFKSCWLTKKLHNEQSPAARLERVISSFTVGMGCILVPAMLLNSLNFNSQIQKMRFTTIMGLSLIGRPADMGAKMYSPCRRIEAYVAKLYLQLSSYAALSGTATNPENWKEDIFYPSTTINSLSLYGMLTSGDRQLLTDIYLVHIHNKELDNFDEGSIAVLGELADRHFSWEAHVTKMVDIVRSPDSSRRQVKQALQELRLLVGAVKLDQLPLRKDDSDFGDIDESKSECSRGSSSFRASSVVSSVRSWGRDTVYCISDSSELYPNFDQGGQLSLRQSELCTIYTPNISKIQKDMSLVLSINPSYTMGCPEIVQAMAEYGKRKFPEIVIHRAKKDARNWASIASVSESTAIVPGPLRVFDIRREADTMKRMKGTNLKKLLKKWVVYIWWFAKREKSIKEVTQDLEELLCCIETIDPKVKEEIKKSVVEARSLRQVTWQYASKLPLDQTLMTIEGHNIFYWLKSLQKSMAKLWSTEPLAEIINHPTILSIVETVKNLSQGQPPVVTIKYIESVHSESVNLWKKSLDIFIGALELETEQMSKPLIKLKDDFQQLFGSYKELISLKRENPGLTFKKQERELRRLEQDLIKNHNKTIAFYCNILFIACFACPWFRSLKHQEGLMLKAVFSEIGLSFNTEKLSTKYMSALLPMLCTRQLVSLYLAEKLGNGNVSDYWLYEPLSRFCIAMFSSNSNPLSYVHSSRLSDVNTNLDGVLHSAAQLIALYAMEGQDYDFSLTVKTIGNSSQMTAHKLTGRMKGERLPRSTRSKVIYEIIKLMGTSTTAILQEVVFDKILDPSHEFFATLAPKAQLGGNRDLFVQETGTKLVHAVTEVFSKTLLSQTKDDGLTNQHLKEEILSTAHSEFWLSHERHGTAAKVAESALGNGEPKVNFYKVLSIAGDNTKWGPIHCCSYFSLMYQQLLIKHPDWKHFIMLVMLKDLNKEIEIPSASISKIMNSLLHDEQFVKNTKGRTHPAQLQAELARVAKNWSWKPLVQDIILNYLVKGKLCMQCYNHMGQGIHHATSSILTSLLAKLIEDLLVGFIEQELPGLHCKIVHAGSSDDYAKVITTYGELDSEQFQMYEASWKFVMLDAKNLMSALCRLSARSKILLKPLSGTVVAEFYSEFVFFFQKCPAPIKFVETGIINSSVTSPVTMSQTCQVGGQQSMYNSVPHLTNFAFTIFRQQIYFNFIESFVRKYGRIVLTSISSFGRLYIPVYSNMIEAGLVVEDLEQVVSSLSRLSEFSRNLPLAEYDVVLPGGEKSIVEPGLGSSSSSDYDMSVQTEETIRPVSRKHHKARLPKDIEHVADKVRRQLLAQYNSDYLGDCDKIVRQNYEGHQCIHHNNQGAMSLMKTFLSNQPSQIKSICLSPRGDLRFDTFELAKSTYSVSLTVQVMSDILTSLIFSYYKRPQTLNMSKKLKASYNREESSFFEDPFIQVKPSSLERELKNLREARSEIKTVTDTTELIDNYPELIADQLVKLNNMTEDYIGESDRLLQAITSRSIIWGLAGGLKELSIPIYSIFFKAYFFIDRTDICSSNKWVSIRNEGHMDSSAQPLGTQVRTKFGVWLDKIFQCPMHSEVMGACLVLDENARTCKVVRANYIENGEESELHYIAIDGRLCEKYANEVSDLILQFSDHNRLKVKVLESSREVQVRPADMVRVSKVRLFSRGSASRLTNNPAVVIAYRLCPEAVYRLKPRGINYGSLETEGTHIEDIHPAIKSEILKIIAMHSSGEGFARDIAQEKIKMLTTLCRMTSSSRFNITSFYAIRPTNSHDDTNISEILSYGIQEGKYVSIKQQTIDYSTYSERYFIIIEAISVINHLPYEDDIKSRLMQNFLTWVPTTEGIISILDCGLKDFYESLVALFGNTTLADTLDMEQYSTHKADDRRSCSYLAMFALNAQALQSKVPYTGSRISFSTRGDQASSGNFTLASAEGNAVGVFRDGMLYIHIDHDSPILMTELAVRVLTWVTGYDHKSLDRNSCEEFLRLLPRCKKNTAVSHEDDGQLLILKPSSTIPIYLHPVQGFHKKTPYIRLKSNILCYPLEKEQPRQSINCSWQPGKLVMYYPLILQEMQPSGSTLQSLEILKRAGLNSEYNQLRKEGAQSSRKVVIATIKLNRDVSLRSVALLHMFLNHLSGFKSYSLGVPEREAVLQRMVTQTSIIQLQNLHKLIQKAEEHAGDLAVTSRGDAFGDSEVGTPEARLRDILNSTLRNYKGSTDWVAIQAIIDFLNMDNSMVVNESLELRGNLNWKIVSTSLSVIEPHSYFSQLVSSLVGLASYRCAPLLCRLVLVEEGIDRLRKLSNDILRILQYEQLKENDLHCFFIAACIFNVMVSRGRHGLLSWREVLRAILPIRTRGPRNSLIEISSSQGLYFLRVILKHDGAGYKHRGDRRRMLLMNLQGVAEVLFPSDPLASFLSVCHNQKDDQELGEYSYELMLLPLTARTNFHRVCSFLVPTYTKQLGKSLACVLLQLLLGSELVDQDCAELVSQYQLLSQGIAHSTKPISFDSDDEDGPIDLLQLLKEAAELEAKGQGKRLAVDTTDDSSTSEDPSALAVAHNTLDFIRRFNEAYDSDDED</sequence>
<accession>A0A1V0EFI9</accession>
<feature type="compositionally biased region" description="Polar residues" evidence="8">
    <location>
        <begin position="568"/>
        <end position="583"/>
    </location>
</feature>
<feature type="region of interest" description="Disordered" evidence="8">
    <location>
        <begin position="192"/>
        <end position="288"/>
    </location>
</feature>
<feature type="domain" description="RdRp catalytic" evidence="9">
    <location>
        <begin position="3125"/>
        <end position="3335"/>
    </location>
</feature>
<evidence type="ECO:0000256" key="1">
    <source>
        <dbReference type="ARBA" id="ARBA00012494"/>
    </source>
</evidence>
<dbReference type="RefSeq" id="YP_010839934.1">
    <property type="nucleotide sequence ID" value="NC_078265.1"/>
</dbReference>
<dbReference type="EMBL" id="KY700684">
    <property type="protein sequence ID" value="ARB16032.1"/>
    <property type="molecule type" value="Viral_cRNA"/>
</dbReference>
<evidence type="ECO:0000256" key="7">
    <source>
        <dbReference type="SAM" id="Coils"/>
    </source>
</evidence>
<dbReference type="Pfam" id="PF04196">
    <property type="entry name" value="Bunya_RdRp"/>
    <property type="match status" value="1"/>
</dbReference>
<evidence type="ECO:0000259" key="9">
    <source>
        <dbReference type="PROSITE" id="PS50525"/>
    </source>
</evidence>
<dbReference type="Proteomes" id="UP000676941">
    <property type="component" value="Genome"/>
</dbReference>
<dbReference type="KEGG" id="vg:80550180"/>
<feature type="compositionally biased region" description="Polar residues" evidence="8">
    <location>
        <begin position="920"/>
        <end position="939"/>
    </location>
</feature>
<feature type="region of interest" description="Disordered" evidence="8">
    <location>
        <begin position="4768"/>
        <end position="4787"/>
    </location>
</feature>
<evidence type="ECO:0000256" key="6">
    <source>
        <dbReference type="ARBA" id="ARBA00031012"/>
    </source>
</evidence>
<evidence type="ECO:0000256" key="5">
    <source>
        <dbReference type="ARBA" id="ARBA00030436"/>
    </source>
</evidence>
<dbReference type="GO" id="GO:0039694">
    <property type="term" value="P:viral RNA genome replication"/>
    <property type="evidence" value="ECO:0007669"/>
    <property type="project" value="InterPro"/>
</dbReference>